<protein>
    <submittedName>
        <fullName evidence="1">Uncharacterized protein</fullName>
    </submittedName>
</protein>
<name>E6QAU4_9ZZZZ</name>
<dbReference type="AlphaFoldDB" id="E6QAU4"/>
<organism evidence="1">
    <name type="scientific">mine drainage metagenome</name>
    <dbReference type="NCBI Taxonomy" id="410659"/>
    <lineage>
        <taxon>unclassified sequences</taxon>
        <taxon>metagenomes</taxon>
        <taxon>ecological metagenomes</taxon>
    </lineage>
</organism>
<gene>
    <name evidence="1" type="ORF">CARN5_2238</name>
</gene>
<comment type="caution">
    <text evidence="1">The sequence shown here is derived from an EMBL/GenBank/DDBJ whole genome shotgun (WGS) entry which is preliminary data.</text>
</comment>
<proteinExistence type="predicted"/>
<accession>E6QAU4</accession>
<dbReference type="EMBL" id="CABP01000058">
    <property type="protein sequence ID" value="CBI04320.1"/>
    <property type="molecule type" value="Genomic_DNA"/>
</dbReference>
<evidence type="ECO:0000313" key="1">
    <source>
        <dbReference type="EMBL" id="CBI04320.1"/>
    </source>
</evidence>
<sequence>MCTLLDIAGCAQAPTQEAVQYGTPMIANKQVCRSQGCAGAICDNFHHTEIKVKEVSCANNDEDRVENCTVPVAYLDVHLELVR</sequence>
<reference evidence="1" key="1">
    <citation type="submission" date="2009-10" db="EMBL/GenBank/DDBJ databases">
        <title>Diversity of trophic interactions inside an arsenic-rich microbial ecosystem.</title>
        <authorList>
            <person name="Bertin P.N."/>
            <person name="Heinrich-Salmeron A."/>
            <person name="Pelletier E."/>
            <person name="Goulhen-Chollet F."/>
            <person name="Arsene-Ploetze F."/>
            <person name="Gallien S."/>
            <person name="Calteau A."/>
            <person name="Vallenet D."/>
            <person name="Casiot C."/>
            <person name="Chane-Woon-Ming B."/>
            <person name="Giloteaux L."/>
            <person name="Barakat M."/>
            <person name="Bonnefoy V."/>
            <person name="Bruneel O."/>
            <person name="Chandler M."/>
            <person name="Cleiss J."/>
            <person name="Duran R."/>
            <person name="Elbaz-Poulichet F."/>
            <person name="Fonknechten N."/>
            <person name="Lauga B."/>
            <person name="Mornico D."/>
            <person name="Ortet P."/>
            <person name="Schaeffer C."/>
            <person name="Siguier P."/>
            <person name="Alexander Thil Smith A."/>
            <person name="Van Dorsselaer A."/>
            <person name="Weissenbach J."/>
            <person name="Medigue C."/>
            <person name="Le Paslier D."/>
        </authorList>
    </citation>
    <scope>NUCLEOTIDE SEQUENCE</scope>
</reference>